<dbReference type="GO" id="GO:0016787">
    <property type="term" value="F:hydrolase activity"/>
    <property type="evidence" value="ECO:0007669"/>
    <property type="project" value="UniProtKB-KW"/>
</dbReference>
<dbReference type="InterPro" id="IPR029058">
    <property type="entry name" value="AB_hydrolase_fold"/>
</dbReference>
<feature type="domain" description="AB hydrolase-1" evidence="2">
    <location>
        <begin position="25"/>
        <end position="153"/>
    </location>
</feature>
<keyword evidence="3" id="KW-0378">Hydrolase</keyword>
<evidence type="ECO:0000256" key="1">
    <source>
        <dbReference type="SAM" id="MobiDB-lite"/>
    </source>
</evidence>
<dbReference type="Pfam" id="PF00561">
    <property type="entry name" value="Abhydrolase_1"/>
    <property type="match status" value="1"/>
</dbReference>
<comment type="caution">
    <text evidence="3">The sequence shown here is derived from an EMBL/GenBank/DDBJ whole genome shotgun (WGS) entry which is preliminary data.</text>
</comment>
<dbReference type="InterPro" id="IPR000073">
    <property type="entry name" value="AB_hydrolase_1"/>
</dbReference>
<feature type="region of interest" description="Disordered" evidence="1">
    <location>
        <begin position="170"/>
        <end position="236"/>
    </location>
</feature>
<dbReference type="PANTHER" id="PTHR43433">
    <property type="entry name" value="HYDROLASE, ALPHA/BETA FOLD FAMILY PROTEIN"/>
    <property type="match status" value="1"/>
</dbReference>
<dbReference type="EMBL" id="JBHLUH010000035">
    <property type="protein sequence ID" value="MFC0529437.1"/>
    <property type="molecule type" value="Genomic_DNA"/>
</dbReference>
<protein>
    <submittedName>
        <fullName evidence="3">Alpha/beta fold hydrolase</fullName>
    </submittedName>
</protein>
<evidence type="ECO:0000259" key="2">
    <source>
        <dbReference type="Pfam" id="PF00561"/>
    </source>
</evidence>
<sequence>MGTTEVRRLPVPGATLHYEVRGAGPVLLLICGGVYDAAAFAPLAERLADRYTVVTYDRRGNSRSPLDGAPGPQSIEEHGDDAYRVLGAAGVSATTPAYVFGNSSGAIIGLELAARHPELVRVLVAHEPPLFELLPERDHWREVLREVAAAFQEGGSAAAGQVLGAALAMSGAPTDEPKPEGGREPATATKPEGGREPAAVAEPEGDREPAVFGSEAATGEGHGGGGRIPGGSAAPAELDPETAAMLARFAVNNEFFLEFEVPPFARYVPDAAALKGSATRVVPAAGAVSVGEPPARAAHAVGGLLGVPTATFPGDHGGFGLAVEDFARRLDEVITEG</sequence>
<gene>
    <name evidence="3" type="ORF">ACFFIA_17425</name>
</gene>
<dbReference type="PANTHER" id="PTHR43433:SF5">
    <property type="entry name" value="AB HYDROLASE-1 DOMAIN-CONTAINING PROTEIN"/>
    <property type="match status" value="1"/>
</dbReference>
<reference evidence="3 4" key="1">
    <citation type="submission" date="2024-09" db="EMBL/GenBank/DDBJ databases">
        <authorList>
            <person name="Sun Q."/>
            <person name="Mori K."/>
        </authorList>
    </citation>
    <scope>NUCLEOTIDE SEQUENCE [LARGE SCALE GENOMIC DNA]</scope>
    <source>
        <strain evidence="3 4">TBRC 3947</strain>
    </source>
</reference>
<feature type="compositionally biased region" description="Gly residues" evidence="1">
    <location>
        <begin position="220"/>
        <end position="229"/>
    </location>
</feature>
<dbReference type="InterPro" id="IPR050471">
    <property type="entry name" value="AB_hydrolase"/>
</dbReference>
<accession>A0ABV6M418</accession>
<keyword evidence="4" id="KW-1185">Reference proteome</keyword>
<evidence type="ECO:0000313" key="4">
    <source>
        <dbReference type="Proteomes" id="UP001589867"/>
    </source>
</evidence>
<evidence type="ECO:0000313" key="3">
    <source>
        <dbReference type="EMBL" id="MFC0529437.1"/>
    </source>
</evidence>
<dbReference type="Gene3D" id="3.40.50.1820">
    <property type="entry name" value="alpha/beta hydrolase"/>
    <property type="match status" value="1"/>
</dbReference>
<organism evidence="3 4">
    <name type="scientific">Phytohabitans kaempferiae</name>
    <dbReference type="NCBI Taxonomy" id="1620943"/>
    <lineage>
        <taxon>Bacteria</taxon>
        <taxon>Bacillati</taxon>
        <taxon>Actinomycetota</taxon>
        <taxon>Actinomycetes</taxon>
        <taxon>Micromonosporales</taxon>
        <taxon>Micromonosporaceae</taxon>
    </lineage>
</organism>
<proteinExistence type="predicted"/>
<dbReference type="Proteomes" id="UP001589867">
    <property type="component" value="Unassembled WGS sequence"/>
</dbReference>
<dbReference type="SUPFAM" id="SSF53474">
    <property type="entry name" value="alpha/beta-Hydrolases"/>
    <property type="match status" value="1"/>
</dbReference>
<dbReference type="RefSeq" id="WP_377252190.1">
    <property type="nucleotide sequence ID" value="NZ_JBHLUH010000035.1"/>
</dbReference>
<name>A0ABV6M418_9ACTN</name>